<dbReference type="Proteomes" id="UP001501295">
    <property type="component" value="Unassembled WGS sequence"/>
</dbReference>
<proteinExistence type="predicted"/>
<dbReference type="RefSeq" id="WP_345374967.1">
    <property type="nucleotide sequence ID" value="NZ_BAABLM010000002.1"/>
</dbReference>
<feature type="signal peptide" evidence="2">
    <location>
        <begin position="1"/>
        <end position="21"/>
    </location>
</feature>
<evidence type="ECO:0000313" key="3">
    <source>
        <dbReference type="EMBL" id="GAA4672010.1"/>
    </source>
</evidence>
<sequence>MNTAPSFRTSVLALLAVPALAFSLAACSSGGGSEAEPSSASKVTGVKWDAANAKCLRDKGYDIPDPTGGGAQQAPGLSDDTDMEAFNEDFGGCIEDVTKRLGPRPTSDKEKKEQAAFEKAQPKINECLRKKGYEVDDDASQTITSSDGSAGFSADDYEACSKEALGSK</sequence>
<organism evidence="3 4">
    <name type="scientific">Frondihabitans cladoniiphilus</name>
    <dbReference type="NCBI Taxonomy" id="715785"/>
    <lineage>
        <taxon>Bacteria</taxon>
        <taxon>Bacillati</taxon>
        <taxon>Actinomycetota</taxon>
        <taxon>Actinomycetes</taxon>
        <taxon>Micrococcales</taxon>
        <taxon>Microbacteriaceae</taxon>
        <taxon>Frondihabitans</taxon>
    </lineage>
</organism>
<feature type="compositionally biased region" description="Low complexity" evidence="1">
    <location>
        <begin position="145"/>
        <end position="154"/>
    </location>
</feature>
<dbReference type="EMBL" id="BAABLM010000002">
    <property type="protein sequence ID" value="GAA4672010.1"/>
    <property type="molecule type" value="Genomic_DNA"/>
</dbReference>
<reference evidence="4" key="1">
    <citation type="journal article" date="2019" name="Int. J. Syst. Evol. Microbiol.">
        <title>The Global Catalogue of Microorganisms (GCM) 10K type strain sequencing project: providing services to taxonomists for standard genome sequencing and annotation.</title>
        <authorList>
            <consortium name="The Broad Institute Genomics Platform"/>
            <consortium name="The Broad Institute Genome Sequencing Center for Infectious Disease"/>
            <person name="Wu L."/>
            <person name="Ma J."/>
        </authorList>
    </citation>
    <scope>NUCLEOTIDE SEQUENCE [LARGE SCALE GENOMIC DNA]</scope>
    <source>
        <strain evidence="4">JCM 18956</strain>
    </source>
</reference>
<feature type="region of interest" description="Disordered" evidence="1">
    <location>
        <begin position="59"/>
        <end position="82"/>
    </location>
</feature>
<feature type="compositionally biased region" description="Basic and acidic residues" evidence="1">
    <location>
        <begin position="106"/>
        <end position="116"/>
    </location>
</feature>
<keyword evidence="2" id="KW-0732">Signal</keyword>
<name>A0ABP8VT79_9MICO</name>
<feature type="chain" id="PRO_5045083417" description="Host cell surface-exposed lipoprotein" evidence="2">
    <location>
        <begin position="22"/>
        <end position="168"/>
    </location>
</feature>
<comment type="caution">
    <text evidence="3">The sequence shown here is derived from an EMBL/GenBank/DDBJ whole genome shotgun (WGS) entry which is preliminary data.</text>
</comment>
<evidence type="ECO:0008006" key="5">
    <source>
        <dbReference type="Google" id="ProtNLM"/>
    </source>
</evidence>
<feature type="region of interest" description="Disordered" evidence="1">
    <location>
        <begin position="97"/>
        <end position="155"/>
    </location>
</feature>
<evidence type="ECO:0000256" key="1">
    <source>
        <dbReference type="SAM" id="MobiDB-lite"/>
    </source>
</evidence>
<accession>A0ABP8VT79</accession>
<evidence type="ECO:0000256" key="2">
    <source>
        <dbReference type="SAM" id="SignalP"/>
    </source>
</evidence>
<keyword evidence="4" id="KW-1185">Reference proteome</keyword>
<evidence type="ECO:0000313" key="4">
    <source>
        <dbReference type="Proteomes" id="UP001501295"/>
    </source>
</evidence>
<gene>
    <name evidence="3" type="ORF">GCM10025780_14960</name>
</gene>
<protein>
    <recommendedName>
        <fullName evidence="5">Host cell surface-exposed lipoprotein</fullName>
    </recommendedName>
</protein>